<evidence type="ECO:0000256" key="2">
    <source>
        <dbReference type="ARBA" id="ARBA00004496"/>
    </source>
</evidence>
<comment type="caution">
    <text evidence="16">The sequence shown here is derived from an EMBL/GenBank/DDBJ whole genome shotgun (WGS) entry which is preliminary data.</text>
</comment>
<dbReference type="NCBIfam" id="NF011494">
    <property type="entry name" value="PRK14902.1"/>
    <property type="match status" value="1"/>
</dbReference>
<dbReference type="FunFam" id="3.40.50.150:FF:000022">
    <property type="entry name" value="Ribosomal RNA small subunit methyltransferase B"/>
    <property type="match status" value="1"/>
</dbReference>
<dbReference type="PROSITE" id="PS01153">
    <property type="entry name" value="NOL1_NOP2_SUN"/>
    <property type="match status" value="1"/>
</dbReference>
<dbReference type="InterPro" id="IPR001678">
    <property type="entry name" value="MeTrfase_RsmB-F_NOP2_dom"/>
</dbReference>
<keyword evidence="8 14" id="KW-0808">Transferase</keyword>
<dbReference type="GO" id="GO:0005737">
    <property type="term" value="C:cytoplasm"/>
    <property type="evidence" value="ECO:0007669"/>
    <property type="project" value="UniProtKB-SubCell"/>
</dbReference>
<dbReference type="GO" id="GO:0003723">
    <property type="term" value="F:RNA binding"/>
    <property type="evidence" value="ECO:0007669"/>
    <property type="project" value="UniProtKB-UniRule"/>
</dbReference>
<dbReference type="Gene3D" id="3.30.70.1170">
    <property type="entry name" value="Sun protein, domain 3"/>
    <property type="match status" value="1"/>
</dbReference>
<dbReference type="InterPro" id="IPR054728">
    <property type="entry name" value="RsmB-like_ferredoxin"/>
</dbReference>
<dbReference type="PANTHER" id="PTHR22807">
    <property type="entry name" value="NOP2 YEAST -RELATED NOL1/NOP2/FMU SUN DOMAIN-CONTAINING"/>
    <property type="match status" value="1"/>
</dbReference>
<dbReference type="FunCoup" id="A0A0R2FTM6">
    <property type="interactions" value="336"/>
</dbReference>
<feature type="binding site" evidence="14">
    <location>
        <position position="324"/>
    </location>
    <ligand>
        <name>S-adenosyl-L-methionine</name>
        <dbReference type="ChEBI" id="CHEBI:59789"/>
    </ligand>
</feature>
<dbReference type="PATRIC" id="fig|1123500.6.peg.990"/>
<evidence type="ECO:0000259" key="15">
    <source>
        <dbReference type="PROSITE" id="PS51686"/>
    </source>
</evidence>
<evidence type="ECO:0000256" key="4">
    <source>
        <dbReference type="ARBA" id="ARBA00012140"/>
    </source>
</evidence>
<dbReference type="InParanoid" id="A0A0R2FTM6"/>
<evidence type="ECO:0000256" key="8">
    <source>
        <dbReference type="ARBA" id="ARBA00022679"/>
    </source>
</evidence>
<evidence type="ECO:0000256" key="5">
    <source>
        <dbReference type="ARBA" id="ARBA00022490"/>
    </source>
</evidence>
<accession>A0A0R2FTM6</accession>
<dbReference type="eggNOG" id="COG0144">
    <property type="taxonomic scope" value="Bacteria"/>
</dbReference>
<comment type="function">
    <text evidence="1">Specifically methylates the cytosine at position 967 (m5C967) of 16S rRNA.</text>
</comment>
<dbReference type="Proteomes" id="UP000051296">
    <property type="component" value="Unassembled WGS sequence"/>
</dbReference>
<feature type="binding site" evidence="14">
    <location>
        <begin position="270"/>
        <end position="276"/>
    </location>
    <ligand>
        <name>S-adenosyl-L-methionine</name>
        <dbReference type="ChEBI" id="CHEBI:59789"/>
    </ligand>
</feature>
<dbReference type="InterPro" id="IPR029063">
    <property type="entry name" value="SAM-dependent_MTases_sf"/>
</dbReference>
<organism evidence="16 17">
    <name type="scientific">Weissella halotolerans DSM 20190</name>
    <dbReference type="NCBI Taxonomy" id="1123500"/>
    <lineage>
        <taxon>Bacteria</taxon>
        <taxon>Bacillati</taxon>
        <taxon>Bacillota</taxon>
        <taxon>Bacilli</taxon>
        <taxon>Lactobacillales</taxon>
        <taxon>Lactobacillaceae</taxon>
        <taxon>Weissella</taxon>
    </lineage>
</organism>
<keyword evidence="17" id="KW-1185">Reference proteome</keyword>
<dbReference type="PANTHER" id="PTHR22807:SF53">
    <property type="entry name" value="RIBOSOMAL RNA SMALL SUBUNIT METHYLTRANSFERASE B-RELATED"/>
    <property type="match status" value="1"/>
</dbReference>
<feature type="domain" description="SAM-dependent MTase RsmB/NOP-type" evidence="15">
    <location>
        <begin position="180"/>
        <end position="457"/>
    </location>
</feature>
<dbReference type="InterPro" id="IPR035926">
    <property type="entry name" value="NusB-like_sf"/>
</dbReference>
<dbReference type="InterPro" id="IPR004573">
    <property type="entry name" value="rRNA_ssu_MeTfrase_B"/>
</dbReference>
<keyword evidence="7 14" id="KW-0489">Methyltransferase</keyword>
<dbReference type="eggNOG" id="COG0781">
    <property type="taxonomic scope" value="Bacteria"/>
</dbReference>
<evidence type="ECO:0000313" key="17">
    <source>
        <dbReference type="Proteomes" id="UP000051296"/>
    </source>
</evidence>
<dbReference type="SUPFAM" id="SSF48013">
    <property type="entry name" value="NusB-like"/>
    <property type="match status" value="1"/>
</dbReference>
<evidence type="ECO:0000256" key="10">
    <source>
        <dbReference type="ARBA" id="ARBA00022884"/>
    </source>
</evidence>
<evidence type="ECO:0000256" key="6">
    <source>
        <dbReference type="ARBA" id="ARBA00022552"/>
    </source>
</evidence>
<dbReference type="InterPro" id="IPR023267">
    <property type="entry name" value="RCMT"/>
</dbReference>
<sequence length="458" mass="50869">MTKGKYQAVQTFELADPRAMAVRTLERVHDGAYSNLQLDAMIKRSHLTERDVHFMTNLVYGVIQHRLTLDYWLGHFVKQSNQLDPWVRELLFLALYQWQFLDKVPQHAIFDQAIELAKRRGHAGIRKFVTGVLHAMDRQGLPALTAISDPTERLAITYSLPQWLMQRLIDDYGSARAEKIAASLNQAPAQSVRVNTAEMTVAQAQAELEQAGFTVTPSLLSPVALRLTGGGHISESVAFQSGKITIQDEAATLMVPSLDVKPGMRVLDAAAAPGGKTTQIATYLDAQAGGVVEALDIHPHKVDLIQANAKRLHVADRIHARALDARQVDQQFADNSFDRILVDAPCSGLGLLRRKPEVRYEKHLADSYALQKVQLAILDAVASMLKVGGRLVYGTCTVLTIENDDVVAAFIARHPEYRLVPTYVDKDRSLTDKQGLVHILPDQYQTDGFFIATLERIK</sequence>
<keyword evidence="10 14" id="KW-0694">RNA-binding</keyword>
<evidence type="ECO:0000256" key="1">
    <source>
        <dbReference type="ARBA" id="ARBA00002724"/>
    </source>
</evidence>
<dbReference type="Gene3D" id="3.40.50.150">
    <property type="entry name" value="Vaccinia Virus protein VP39"/>
    <property type="match status" value="1"/>
</dbReference>
<dbReference type="EC" id="2.1.1.176" evidence="4"/>
<evidence type="ECO:0000256" key="12">
    <source>
        <dbReference type="ARBA" id="ARBA00031088"/>
    </source>
</evidence>
<dbReference type="CDD" id="cd02440">
    <property type="entry name" value="AdoMet_MTases"/>
    <property type="match status" value="1"/>
</dbReference>
<dbReference type="GO" id="GO:0006355">
    <property type="term" value="P:regulation of DNA-templated transcription"/>
    <property type="evidence" value="ECO:0007669"/>
    <property type="project" value="InterPro"/>
</dbReference>
<dbReference type="Pfam" id="PF01029">
    <property type="entry name" value="NusB"/>
    <property type="match status" value="1"/>
</dbReference>
<reference evidence="16 17" key="1">
    <citation type="journal article" date="2015" name="Genome Announc.">
        <title>Expanding the biotechnology potential of lactobacilli through comparative genomics of 213 strains and associated genera.</title>
        <authorList>
            <person name="Sun Z."/>
            <person name="Harris H.M."/>
            <person name="McCann A."/>
            <person name="Guo C."/>
            <person name="Argimon S."/>
            <person name="Zhang W."/>
            <person name="Yang X."/>
            <person name="Jeffery I.B."/>
            <person name="Cooney J.C."/>
            <person name="Kagawa T.F."/>
            <person name="Liu W."/>
            <person name="Song Y."/>
            <person name="Salvetti E."/>
            <person name="Wrobel A."/>
            <person name="Rasinkangas P."/>
            <person name="Parkhill J."/>
            <person name="Rea M.C."/>
            <person name="O'Sullivan O."/>
            <person name="Ritari J."/>
            <person name="Douillard F.P."/>
            <person name="Paul Ross R."/>
            <person name="Yang R."/>
            <person name="Briner A.E."/>
            <person name="Felis G.E."/>
            <person name="de Vos W.M."/>
            <person name="Barrangou R."/>
            <person name="Klaenhammer T.R."/>
            <person name="Caufield P.W."/>
            <person name="Cui Y."/>
            <person name="Zhang H."/>
            <person name="O'Toole P.W."/>
        </authorList>
    </citation>
    <scope>NUCLEOTIDE SEQUENCE [LARGE SCALE GENOMIC DNA]</scope>
    <source>
        <strain evidence="16 17">DSM 20190</strain>
    </source>
</reference>
<gene>
    <name evidence="16" type="ORF">IV68_GL000985</name>
</gene>
<evidence type="ECO:0000256" key="13">
    <source>
        <dbReference type="ARBA" id="ARBA00047283"/>
    </source>
</evidence>
<protein>
    <recommendedName>
        <fullName evidence="4">16S rRNA (cytosine(967)-C(5))-methyltransferase</fullName>
        <ecNumber evidence="4">2.1.1.176</ecNumber>
    </recommendedName>
    <alternativeName>
        <fullName evidence="11">16S rRNA m5C967 methyltransferase</fullName>
    </alternativeName>
    <alternativeName>
        <fullName evidence="12">rRNA (cytosine-C(5)-)-methyltransferase RsmB</fullName>
    </alternativeName>
</protein>
<dbReference type="STRING" id="1123500.GCA_000420365_01012"/>
<dbReference type="RefSeq" id="WP_022791765.1">
    <property type="nucleotide sequence ID" value="NZ_ATUU01000003.1"/>
</dbReference>
<keyword evidence="5" id="KW-0963">Cytoplasm</keyword>
<dbReference type="AlphaFoldDB" id="A0A0R2FTM6"/>
<dbReference type="NCBIfam" id="TIGR00563">
    <property type="entry name" value="rsmB"/>
    <property type="match status" value="1"/>
</dbReference>
<proteinExistence type="inferred from homology"/>
<evidence type="ECO:0000256" key="3">
    <source>
        <dbReference type="ARBA" id="ARBA00007494"/>
    </source>
</evidence>
<keyword evidence="9 14" id="KW-0949">S-adenosyl-L-methionine</keyword>
<dbReference type="Pfam" id="PF22458">
    <property type="entry name" value="RsmF-B_ferredox"/>
    <property type="match status" value="1"/>
</dbReference>
<evidence type="ECO:0000256" key="9">
    <source>
        <dbReference type="ARBA" id="ARBA00022691"/>
    </source>
</evidence>
<dbReference type="Gene3D" id="1.10.940.10">
    <property type="entry name" value="NusB-like"/>
    <property type="match status" value="1"/>
</dbReference>
<dbReference type="PRINTS" id="PR02008">
    <property type="entry name" value="RCMTFAMILY"/>
</dbReference>
<comment type="similarity">
    <text evidence="3 14">Belongs to the class I-like SAM-binding methyltransferase superfamily. RsmB/NOP family.</text>
</comment>
<evidence type="ECO:0000256" key="14">
    <source>
        <dbReference type="PROSITE-ProRule" id="PRU01023"/>
    </source>
</evidence>
<keyword evidence="6" id="KW-0698">rRNA processing</keyword>
<comment type="catalytic activity">
    <reaction evidence="13">
        <text>cytidine(967) in 16S rRNA + S-adenosyl-L-methionine = 5-methylcytidine(967) in 16S rRNA + S-adenosyl-L-homocysteine + H(+)</text>
        <dbReference type="Rhea" id="RHEA:42748"/>
        <dbReference type="Rhea" id="RHEA-COMP:10219"/>
        <dbReference type="Rhea" id="RHEA-COMP:10220"/>
        <dbReference type="ChEBI" id="CHEBI:15378"/>
        <dbReference type="ChEBI" id="CHEBI:57856"/>
        <dbReference type="ChEBI" id="CHEBI:59789"/>
        <dbReference type="ChEBI" id="CHEBI:74483"/>
        <dbReference type="ChEBI" id="CHEBI:82748"/>
        <dbReference type="EC" id="2.1.1.176"/>
    </reaction>
</comment>
<name>A0A0R2FTM6_9LACO</name>
<evidence type="ECO:0000313" key="16">
    <source>
        <dbReference type="EMBL" id="KRN31729.1"/>
    </source>
</evidence>
<feature type="active site" description="Nucleophile" evidence="14">
    <location>
        <position position="396"/>
    </location>
</feature>
<dbReference type="GO" id="GO:0008649">
    <property type="term" value="F:rRNA methyltransferase activity"/>
    <property type="evidence" value="ECO:0007669"/>
    <property type="project" value="InterPro"/>
</dbReference>
<dbReference type="SUPFAM" id="SSF53335">
    <property type="entry name" value="S-adenosyl-L-methionine-dependent methyltransferases"/>
    <property type="match status" value="1"/>
</dbReference>
<dbReference type="OrthoDB" id="9810297at2"/>
<dbReference type="InterPro" id="IPR006027">
    <property type="entry name" value="NusB_RsmB_TIM44"/>
</dbReference>
<dbReference type="InterPro" id="IPR049560">
    <property type="entry name" value="MeTrfase_RsmB-F_NOP2_cat"/>
</dbReference>
<dbReference type="EMBL" id="JQAX01000003">
    <property type="protein sequence ID" value="KRN31729.1"/>
    <property type="molecule type" value="Genomic_DNA"/>
</dbReference>
<dbReference type="InterPro" id="IPR018314">
    <property type="entry name" value="RsmB/NOL1/NOP2-like_CS"/>
</dbReference>
<feature type="binding site" evidence="14">
    <location>
        <position position="296"/>
    </location>
    <ligand>
        <name>S-adenosyl-L-methionine</name>
        <dbReference type="ChEBI" id="CHEBI:59789"/>
    </ligand>
</feature>
<feature type="binding site" evidence="14">
    <location>
        <position position="343"/>
    </location>
    <ligand>
        <name>S-adenosyl-L-methionine</name>
        <dbReference type="ChEBI" id="CHEBI:59789"/>
    </ligand>
</feature>
<dbReference type="Pfam" id="PF01189">
    <property type="entry name" value="Methyltr_RsmB-F"/>
    <property type="match status" value="1"/>
</dbReference>
<evidence type="ECO:0000256" key="11">
    <source>
        <dbReference type="ARBA" id="ARBA00030399"/>
    </source>
</evidence>
<dbReference type="PROSITE" id="PS51686">
    <property type="entry name" value="SAM_MT_RSMB_NOP"/>
    <property type="match status" value="1"/>
</dbReference>
<evidence type="ECO:0000256" key="7">
    <source>
        <dbReference type="ARBA" id="ARBA00022603"/>
    </source>
</evidence>
<comment type="subcellular location">
    <subcellularLocation>
        <location evidence="2">Cytoplasm</location>
    </subcellularLocation>
</comment>